<comment type="caution">
    <text evidence="1">The sequence shown here is derived from an EMBL/GenBank/DDBJ whole genome shotgun (WGS) entry which is preliminary data.</text>
</comment>
<reference evidence="1" key="1">
    <citation type="journal article" date="2014" name="Front. Microbiol.">
        <title>High frequency of phylogenetically diverse reductive dehalogenase-homologous genes in deep subseafloor sedimentary metagenomes.</title>
        <authorList>
            <person name="Kawai M."/>
            <person name="Futagami T."/>
            <person name="Toyoda A."/>
            <person name="Takaki Y."/>
            <person name="Nishi S."/>
            <person name="Hori S."/>
            <person name="Arai W."/>
            <person name="Tsubouchi T."/>
            <person name="Morono Y."/>
            <person name="Uchiyama I."/>
            <person name="Ito T."/>
            <person name="Fujiyama A."/>
            <person name="Inagaki F."/>
            <person name="Takami H."/>
        </authorList>
    </citation>
    <scope>NUCLEOTIDE SEQUENCE</scope>
    <source>
        <strain evidence="1">Expedition CK06-06</strain>
    </source>
</reference>
<protein>
    <submittedName>
        <fullName evidence="1">Uncharacterized protein</fullName>
    </submittedName>
</protein>
<accession>X1QUU7</accession>
<dbReference type="AlphaFoldDB" id="X1QUU7"/>
<gene>
    <name evidence="1" type="ORF">S06H3_60658</name>
</gene>
<name>X1QUU7_9ZZZZ</name>
<organism evidence="1">
    <name type="scientific">marine sediment metagenome</name>
    <dbReference type="NCBI Taxonomy" id="412755"/>
    <lineage>
        <taxon>unclassified sequences</taxon>
        <taxon>metagenomes</taxon>
        <taxon>ecological metagenomes</taxon>
    </lineage>
</organism>
<sequence length="119" mass="14204">MCCYYAAGRLKNIYALTGKPKHEIEELVRKRMKYLGQAAADKDFANGNQRYYMEEMLREYELYNRMPKNGDILLRELESNPDTDLWIRLVIQGLSHVSKGWDVERNLKHYNLEWKNSSR</sequence>
<evidence type="ECO:0000313" key="1">
    <source>
        <dbReference type="EMBL" id="GAI47049.1"/>
    </source>
</evidence>
<dbReference type="EMBL" id="BARV01039609">
    <property type="protein sequence ID" value="GAI47049.1"/>
    <property type="molecule type" value="Genomic_DNA"/>
</dbReference>
<proteinExistence type="predicted"/>